<keyword evidence="10" id="KW-1185">Reference proteome</keyword>
<keyword evidence="3" id="KW-0804">Transcription</keyword>
<gene>
    <name evidence="9" type="ORF">Syun_028450</name>
</gene>
<dbReference type="InterPro" id="IPR055326">
    <property type="entry name" value="MINIYO"/>
</dbReference>
<proteinExistence type="inferred from homology"/>
<dbReference type="InterPro" id="IPR016024">
    <property type="entry name" value="ARM-type_fold"/>
</dbReference>
<evidence type="ECO:0008006" key="11">
    <source>
        <dbReference type="Google" id="ProtNLM"/>
    </source>
</evidence>
<feature type="region of interest" description="Disordered" evidence="5">
    <location>
        <begin position="222"/>
        <end position="281"/>
    </location>
</feature>
<reference evidence="9 10" key="1">
    <citation type="submission" date="2024-01" db="EMBL/GenBank/DDBJ databases">
        <title>Genome assemblies of Stephania.</title>
        <authorList>
            <person name="Yang L."/>
        </authorList>
    </citation>
    <scope>NUCLEOTIDE SEQUENCE [LARGE SCALE GENOMIC DNA]</scope>
    <source>
        <strain evidence="9">YNDBR</strain>
        <tissue evidence="9">Leaf</tissue>
    </source>
</reference>
<comment type="similarity">
    <text evidence="2">Belongs to the RPAP1 family.</text>
</comment>
<evidence type="ECO:0000259" key="6">
    <source>
        <dbReference type="Pfam" id="PF08620"/>
    </source>
</evidence>
<dbReference type="InterPro" id="IPR013929">
    <property type="entry name" value="RPAP1_C"/>
</dbReference>
<evidence type="ECO:0000313" key="9">
    <source>
        <dbReference type="EMBL" id="KAK9093539.1"/>
    </source>
</evidence>
<keyword evidence="4" id="KW-0539">Nucleus</keyword>
<feature type="domain" description="RPAP1/MINIYO-like TPR repeats" evidence="8">
    <location>
        <begin position="1296"/>
        <end position="1427"/>
    </location>
</feature>
<comment type="subcellular location">
    <subcellularLocation>
        <location evidence="1">Nucleus</location>
    </subcellularLocation>
</comment>
<accession>A0AAP0HNU5</accession>
<evidence type="ECO:0000259" key="8">
    <source>
        <dbReference type="Pfam" id="PF25766"/>
    </source>
</evidence>
<evidence type="ECO:0000256" key="2">
    <source>
        <dbReference type="ARBA" id="ARBA00009953"/>
    </source>
</evidence>
<evidence type="ECO:0000256" key="1">
    <source>
        <dbReference type="ARBA" id="ARBA00004123"/>
    </source>
</evidence>
<protein>
    <recommendedName>
        <fullName evidence="11">RNA polymerase II-associated protein 1 C-terminal domain-containing protein</fullName>
    </recommendedName>
</protein>
<dbReference type="Proteomes" id="UP001420932">
    <property type="component" value="Unassembled WGS sequence"/>
</dbReference>
<feature type="domain" description="RPAP1 N-terminal" evidence="7">
    <location>
        <begin position="185"/>
        <end position="228"/>
    </location>
</feature>
<sequence length="1515" mass="170154">MSKLGVTSLNTWSVRSNGAHSHPQRVVGGGAGDGKIRDGLATEVKHSVAIPDGIRNEKILSVDLRHWTPLVKDDDEEEDDGANDEDDDRYEPYLGRIVESAAPIQRKPKKGLDFSRWRELVNVDDKLSSRVSKLEPPLMTTVKKPEIRVFEASRVVDEFHSTRVVDEECSRLGNIPESFGSTETQIDAENRAVLERMSTGEIAEAQDEIRERLRPELLEMLRKRGQKKKQQQSSGGMRVRDVGESAEQSNQNHGLNRIAASSDVPMSKGDNGGIPPQVSAAPVASQTNGLLGENGETKKALQSSSLWSEWSRRVEAVRTLRFTLEGNVVEENGGSVVECTRHNANNCSCLDYLITDGDPAAMGYTMKEAVELSRSMVPGQRGIALQLLVSVLDKALYELQQAQIGSTMRQANGKHAFVDWMAVWAYVLGPEPELAFSLRMALDSNHNSVVMACLKVIQSVLSCDINESFFNTSEKLATCRKSIYTAPVFRSRPEIDLGFLHGGFWKYSTKPSNILISDNAVMDNEDEGKHTIRDDLSVAGQDFAAGLVRMEILPRIRYLLETDPTVALEECLISVLIGLARHSPTCAGAIFECPGLVQIIADRFANRKDTMEIYPPNIKYVTLLKVLAQSHKKICIDFVEKGIFKTIMSHFYHHKLSLGDWIESRREYCKFVSDLIIEQLRLWKVCIEYGYCILCFTDFYPALYLWLSPPTFDKLVENNLLGEFTSISREAYLVLEALVRKLPDSCSKVEVKQRKAVFAEGNMEQWGWSHASHIIELALKWMSFKNDLYLSKVFDRHGSDRFVDRDRSVSSLFWVLSAIIHMLSSLLKKIVQDDGSSLHGIGVNVQLLFRDIFEVGIALIRNKFLNFSGKNDKATSQGESLITELCHMRLHSDDYDVAISSTCCLHWFVQLVIFLDKFFQTAKRENCCLLNGDCFPQECRILEDGIITSSQNELRNVLIPFMTSLSTKGHRIDTVETFGRGGPSPGLGVGWGAAGGGFWSRNILLEQTEAWLVMGLLEVFQVFDVDTLLIENKSYTLLMVNTALRVCLLAAPRERIIVESTLNILLQSPILKYLELLVHHLLISKGINPFVWKYKEEDFQCFCKNLNSHFKKRWLSSKKSKVMDRNPKSDPKLKVGNALETIYEDVDASDMNLNDQLCSSLTEEWTCQRLPLPVHWFLSPLATIGHSILALADEALEDARSGIFFLLGLEAISFFSFAEGQKSPIHDIPLVWKLHSLSAALVSAMGLLQEDKSRNIYETLQELYGRDIDEYLNIGGSKSSLVKNGGLLAEGRKEYHVEHLKFKSDIHESYSTFLEHLIEEFGAVSYGDVIYSRQVAMYLHSSVEVAVRLAAWNALSNGHLLELLPPLEKCFASPEGYLANEDNGEILGAYVKSWISGALDKAAYQGSMAFMLALHHLSSFIFYNDADDKALLRNKLAKSLLRDYSQKSHHEEMLLKFILYNTALSHQERGRKEAPTLLIDETQRRFQLLAEACEVNSTLLAVVEKLKSSAGLSTS</sequence>
<dbReference type="InterPro" id="IPR057989">
    <property type="entry name" value="TPR_RPAP1/MINIYO-like"/>
</dbReference>
<evidence type="ECO:0000256" key="5">
    <source>
        <dbReference type="SAM" id="MobiDB-lite"/>
    </source>
</evidence>
<feature type="compositionally biased region" description="Acidic residues" evidence="5">
    <location>
        <begin position="73"/>
        <end position="89"/>
    </location>
</feature>
<dbReference type="Pfam" id="PF08620">
    <property type="entry name" value="RPAP1_C"/>
    <property type="match status" value="1"/>
</dbReference>
<comment type="caution">
    <text evidence="9">The sequence shown here is derived from an EMBL/GenBank/DDBJ whole genome shotgun (WGS) entry which is preliminary data.</text>
</comment>
<feature type="region of interest" description="Disordered" evidence="5">
    <location>
        <begin position="71"/>
        <end position="91"/>
    </location>
</feature>
<evidence type="ECO:0000256" key="3">
    <source>
        <dbReference type="ARBA" id="ARBA00023163"/>
    </source>
</evidence>
<dbReference type="PANTHER" id="PTHR47605">
    <property type="entry name" value="TRANSCRIPTIONAL ELONGATION REGULATOR MINIYO"/>
    <property type="match status" value="1"/>
</dbReference>
<evidence type="ECO:0000259" key="7">
    <source>
        <dbReference type="Pfam" id="PF08621"/>
    </source>
</evidence>
<evidence type="ECO:0000313" key="10">
    <source>
        <dbReference type="Proteomes" id="UP001420932"/>
    </source>
</evidence>
<dbReference type="PANTHER" id="PTHR47605:SF2">
    <property type="entry name" value="TRANSCRIPTIONAL ELONGATION REGULATOR MINIYO"/>
    <property type="match status" value="1"/>
</dbReference>
<dbReference type="Pfam" id="PF25766">
    <property type="entry name" value="TPR_RPAP1"/>
    <property type="match status" value="1"/>
</dbReference>
<evidence type="ECO:0000256" key="4">
    <source>
        <dbReference type="ARBA" id="ARBA00023242"/>
    </source>
</evidence>
<dbReference type="Pfam" id="PF08621">
    <property type="entry name" value="RPAP1_N"/>
    <property type="match status" value="1"/>
</dbReference>
<dbReference type="SUPFAM" id="SSF48371">
    <property type="entry name" value="ARM repeat"/>
    <property type="match status" value="1"/>
</dbReference>
<name>A0AAP0HNU5_9MAGN</name>
<feature type="domain" description="RPAP1 C-terminal" evidence="6">
    <location>
        <begin position="320"/>
        <end position="395"/>
    </location>
</feature>
<dbReference type="InterPro" id="IPR013930">
    <property type="entry name" value="RPAP1_N"/>
</dbReference>
<organism evidence="9 10">
    <name type="scientific">Stephania yunnanensis</name>
    <dbReference type="NCBI Taxonomy" id="152371"/>
    <lineage>
        <taxon>Eukaryota</taxon>
        <taxon>Viridiplantae</taxon>
        <taxon>Streptophyta</taxon>
        <taxon>Embryophyta</taxon>
        <taxon>Tracheophyta</taxon>
        <taxon>Spermatophyta</taxon>
        <taxon>Magnoliopsida</taxon>
        <taxon>Ranunculales</taxon>
        <taxon>Menispermaceae</taxon>
        <taxon>Menispermoideae</taxon>
        <taxon>Cissampelideae</taxon>
        <taxon>Stephania</taxon>
    </lineage>
</organism>
<dbReference type="EMBL" id="JBBNAF010000012">
    <property type="protein sequence ID" value="KAK9093539.1"/>
    <property type="molecule type" value="Genomic_DNA"/>
</dbReference>